<dbReference type="InterPro" id="IPR036291">
    <property type="entry name" value="NAD(P)-bd_dom_sf"/>
</dbReference>
<gene>
    <name evidence="3" type="ORF">PQG98_17110</name>
</gene>
<dbReference type="EMBL" id="JAQPYS010000086">
    <property type="protein sequence ID" value="MDC7138046.1"/>
    <property type="molecule type" value="Genomic_DNA"/>
</dbReference>
<dbReference type="SUPFAM" id="SSF51735">
    <property type="entry name" value="NAD(P)-binding Rossmann-fold domains"/>
    <property type="match status" value="1"/>
</dbReference>
<accession>A0ABT5HBT6</accession>
<feature type="domain" description="NAD-dependent epimerase/dehydratase" evidence="2">
    <location>
        <begin position="6"/>
        <end position="214"/>
    </location>
</feature>
<protein>
    <submittedName>
        <fullName evidence="3">NAD(P)-dependent oxidoreductase</fullName>
    </submittedName>
</protein>
<evidence type="ECO:0000313" key="3">
    <source>
        <dbReference type="EMBL" id="MDC7138046.1"/>
    </source>
</evidence>
<comment type="similarity">
    <text evidence="1">Belongs to the NAD(P)-dependent epimerase/dehydratase family.</text>
</comment>
<dbReference type="InterPro" id="IPR001509">
    <property type="entry name" value="Epimerase_deHydtase"/>
</dbReference>
<dbReference type="Proteomes" id="UP001215398">
    <property type="component" value="Unassembled WGS sequence"/>
</dbReference>
<keyword evidence="4" id="KW-1185">Reference proteome</keyword>
<dbReference type="Gene3D" id="3.40.50.720">
    <property type="entry name" value="NAD(P)-binding Rossmann-like Domain"/>
    <property type="match status" value="1"/>
</dbReference>
<evidence type="ECO:0000259" key="2">
    <source>
        <dbReference type="Pfam" id="PF01370"/>
    </source>
</evidence>
<sequence>MKAKTVLLTGGNGFIGRNVCESYLMDKYNILSPSSLELNLADEEKVAEYFLHHSIDVVIHAAVKPSHRNAKDFSDIFYTNTRMFFNLERYKAQFEKMLVIGSGAIYDSRNYRPKMKEDSWIDHIPVDEHGYCKYVCEKVISHSANIFDLRVFGIFGKYEDYAIRFISNAICKVLFDLPITIKQNRKFDYLYVDDLMPILDWFIQNDPKYKAYNITPDCSVSLYDLAVMIREIAGKPTHPIIVAQEGMGLEYSGDNSRLKKECKFGLTPLTEAIHHLYVWYSDNREQVEKDNLLIDK</sequence>
<dbReference type="PANTHER" id="PTHR43000">
    <property type="entry name" value="DTDP-D-GLUCOSE 4,6-DEHYDRATASE-RELATED"/>
    <property type="match status" value="1"/>
</dbReference>
<dbReference type="RefSeq" id="WP_272721083.1">
    <property type="nucleotide sequence ID" value="NZ_JAQPYS010000086.1"/>
</dbReference>
<name>A0ABT5HBT6_9BACE</name>
<reference evidence="3 4" key="1">
    <citation type="submission" date="2023-01" db="EMBL/GenBank/DDBJ databases">
        <title>Exploring GABA producing Bacteroides strains toward improving mental health.</title>
        <authorList>
            <person name="Yousuf B."/>
            <person name="Bouhlel N.E."/>
            <person name="Mottawea W."/>
            <person name="Hammami R."/>
        </authorList>
    </citation>
    <scope>NUCLEOTIDE SEQUENCE [LARGE SCALE GENOMIC DNA]</scope>
    <source>
        <strain evidence="3 4">UO.H1054</strain>
    </source>
</reference>
<comment type="caution">
    <text evidence="3">The sequence shown here is derived from an EMBL/GenBank/DDBJ whole genome shotgun (WGS) entry which is preliminary data.</text>
</comment>
<evidence type="ECO:0000256" key="1">
    <source>
        <dbReference type="ARBA" id="ARBA00007637"/>
    </source>
</evidence>
<dbReference type="Pfam" id="PF01370">
    <property type="entry name" value="Epimerase"/>
    <property type="match status" value="1"/>
</dbReference>
<organism evidence="3 4">
    <name type="scientific">Bacteroides zhangwenhongii</name>
    <dbReference type="NCBI Taxonomy" id="2650157"/>
    <lineage>
        <taxon>Bacteria</taxon>
        <taxon>Pseudomonadati</taxon>
        <taxon>Bacteroidota</taxon>
        <taxon>Bacteroidia</taxon>
        <taxon>Bacteroidales</taxon>
        <taxon>Bacteroidaceae</taxon>
        <taxon>Bacteroides</taxon>
    </lineage>
</organism>
<evidence type="ECO:0000313" key="4">
    <source>
        <dbReference type="Proteomes" id="UP001215398"/>
    </source>
</evidence>
<proteinExistence type="inferred from homology"/>